<keyword evidence="1" id="KW-0812">Transmembrane</keyword>
<sequence>MPKPISLLFILVLCIAGYNLLNKLHRFHYSLKRSSGYHTFLSSATAGLTLCGLATIIYAISDFALECFSWHFSLGEIVLNNILKYNASQNSIILFDVLAITITLTLFIPVVFYRFSLENKFKCFLKEFAQDGESPEFTQLFFRSFQFGLPILFTMSDRKVYIGYVTEIRSQPFNDLHVIPIVSGHRDSSNLRLVPVTPYQDIIHDVENDATEELDFEAFTVTLPIREIVYAHLHDFEKYGKFKKAEKKLDFIQQESYVFTNKL</sequence>
<dbReference type="Proteomes" id="UP000188726">
    <property type="component" value="Unassembled WGS sequence"/>
</dbReference>
<evidence type="ECO:0000313" key="2">
    <source>
        <dbReference type="EMBL" id="OOE45093.1"/>
    </source>
</evidence>
<feature type="transmembrane region" description="Helical" evidence="1">
    <location>
        <begin position="92"/>
        <end position="112"/>
    </location>
</feature>
<reference evidence="2 3" key="1">
    <citation type="journal article" date="2017" name="Genome Announc.">
        <title>Draft Genome Sequences of Salinivibrio proteolyticus, Salinivibrio sharmensis, Salinivibrio siamensis, Salinivibrio costicola subsp. alcaliphilus, Salinivibrio costicola subsp. vallismortis, and 29 New Isolates Belonging to the Genus Salinivibrio.</title>
        <authorList>
            <person name="Lopez-Hermoso C."/>
            <person name="de la Haba R.R."/>
            <person name="Sanchez-Porro C."/>
            <person name="Bayliss S.C."/>
            <person name="Feil E.J."/>
            <person name="Ventosa A."/>
        </authorList>
    </citation>
    <scope>NUCLEOTIDE SEQUENCE [LARGE SCALE GENOMIC DNA]</scope>
    <source>
        <strain evidence="2 3">IC202</strain>
    </source>
</reference>
<dbReference type="AlphaFoldDB" id="A0AB36K8H7"/>
<evidence type="ECO:0000313" key="3">
    <source>
        <dbReference type="Proteomes" id="UP000188726"/>
    </source>
</evidence>
<organism evidence="2 3">
    <name type="scientific">Salinivibrio kushneri</name>
    <dbReference type="NCBI Taxonomy" id="1908198"/>
    <lineage>
        <taxon>Bacteria</taxon>
        <taxon>Pseudomonadati</taxon>
        <taxon>Pseudomonadota</taxon>
        <taxon>Gammaproteobacteria</taxon>
        <taxon>Vibrionales</taxon>
        <taxon>Vibrionaceae</taxon>
        <taxon>Salinivibrio</taxon>
    </lineage>
</organism>
<dbReference type="RefSeq" id="WP_077457491.1">
    <property type="nucleotide sequence ID" value="NZ_MUEO01000009.1"/>
</dbReference>
<evidence type="ECO:0000256" key="1">
    <source>
        <dbReference type="SAM" id="Phobius"/>
    </source>
</evidence>
<feature type="transmembrane region" description="Helical" evidence="1">
    <location>
        <begin position="36"/>
        <end position="60"/>
    </location>
</feature>
<proteinExistence type="predicted"/>
<comment type="caution">
    <text evidence="2">The sequence shown here is derived from an EMBL/GenBank/DDBJ whole genome shotgun (WGS) entry which is preliminary data.</text>
</comment>
<keyword evidence="1" id="KW-0472">Membrane</keyword>
<keyword evidence="1" id="KW-1133">Transmembrane helix</keyword>
<gene>
    <name evidence="2" type="ORF">BZG09_05150</name>
</gene>
<accession>A0AB36K8H7</accession>
<dbReference type="EMBL" id="MUEO01000009">
    <property type="protein sequence ID" value="OOE45093.1"/>
    <property type="molecule type" value="Genomic_DNA"/>
</dbReference>
<name>A0AB36K8H7_9GAMM</name>
<protein>
    <submittedName>
        <fullName evidence="2">Uncharacterized protein</fullName>
    </submittedName>
</protein>
<feature type="transmembrane region" description="Helical" evidence="1">
    <location>
        <begin position="6"/>
        <end position="24"/>
    </location>
</feature>